<accession>S9QRM9</accession>
<evidence type="ECO:0000313" key="3">
    <source>
        <dbReference type="Proteomes" id="UP000015346"/>
    </source>
</evidence>
<comment type="pathway">
    <text evidence="1">Bacterial outer membrane biogenesis; LPS core biosynthesis.</text>
</comment>
<proteinExistence type="inferred from homology"/>
<sequence length="415" mass="43454">MRHPLALTLYLSLTALDGGGPEEALPPPRPEGPLLWAQADGPARLPGLTALAERLAREDGVATLVTLPAASLSALPPAGGTAPAAFAAALSQPPLLRPVPSESAGRIAAFLGYWRPSLLLWAGGALRPALLARSPVPRLLCELPPEGPLVGTARWMPGLARATVALFDHALVSDEAAAARLSRAGLPEERMEILPALDPPVPVLPCNERERRDLAQTIGARPVWFAADLPLSEVGAVIAAHRHALRGTHRLLLIVAARDPAEAPMMARAFGEAGLRTSLRAEGGEPDETAAVYLADGPGETGLWLRLAPLVFLGGTLPGGPGGRHPFEAAALGSALLHGPVTAPHDIPWIRLRQAGGAHLVRNTVELGQAIESLLAPDRAARMAHAAWDVATRGAVTLNRLAELVLDRLDRREAA</sequence>
<dbReference type="EMBL" id="AOLV01000043">
    <property type="protein sequence ID" value="EPX82297.1"/>
    <property type="molecule type" value="Genomic_DNA"/>
</dbReference>
<comment type="catalytic activity">
    <reaction evidence="1">
        <text>lipid IVA (E. coli) + CMP-3-deoxy-beta-D-manno-octulosonate = alpha-Kdo-(2-&gt;6)-lipid IVA (E. coli) + CMP + H(+)</text>
        <dbReference type="Rhea" id="RHEA:28066"/>
        <dbReference type="ChEBI" id="CHEBI:15378"/>
        <dbReference type="ChEBI" id="CHEBI:58603"/>
        <dbReference type="ChEBI" id="CHEBI:60364"/>
        <dbReference type="ChEBI" id="CHEBI:60377"/>
        <dbReference type="ChEBI" id="CHEBI:85987"/>
        <dbReference type="EC" id="2.4.99.12"/>
    </reaction>
</comment>
<organism evidence="2 3">
    <name type="scientific">Rubellimicrobium thermophilum DSM 16684</name>
    <dbReference type="NCBI Taxonomy" id="1123069"/>
    <lineage>
        <taxon>Bacteria</taxon>
        <taxon>Pseudomonadati</taxon>
        <taxon>Pseudomonadota</taxon>
        <taxon>Alphaproteobacteria</taxon>
        <taxon>Rhodobacterales</taxon>
        <taxon>Roseobacteraceae</taxon>
        <taxon>Rubellimicrobium</taxon>
    </lineage>
</organism>
<dbReference type="GO" id="GO:0009244">
    <property type="term" value="P:lipopolysaccharide core region biosynthetic process"/>
    <property type="evidence" value="ECO:0007669"/>
    <property type="project" value="UniProtKB-UniRule"/>
</dbReference>
<keyword evidence="3" id="KW-1185">Reference proteome</keyword>
<dbReference type="PANTHER" id="PTHR42755:SF1">
    <property type="entry name" value="3-DEOXY-D-MANNO-OCTULOSONIC ACID TRANSFERASE, MITOCHONDRIAL-RELATED"/>
    <property type="match status" value="1"/>
</dbReference>
<dbReference type="GO" id="GO:0043842">
    <property type="term" value="F:Kdo transferase activity"/>
    <property type="evidence" value="ECO:0007669"/>
    <property type="project" value="UniProtKB-EC"/>
</dbReference>
<dbReference type="EC" id="2.4.99.12" evidence="1"/>
<protein>
    <recommendedName>
        <fullName evidence="1">3-deoxy-D-manno-octulosonic acid transferase</fullName>
        <shortName evidence="1">Kdo transferase</shortName>
        <ecNumber evidence="1">2.4.99.12</ecNumber>
    </recommendedName>
    <alternativeName>
        <fullName evidence="1">Lipid IV(A) 3-deoxy-D-manno-octulosonic acid transferase</fullName>
    </alternativeName>
</protein>
<comment type="similarity">
    <text evidence="1">Belongs to the glycosyltransferase group 1 family.</text>
</comment>
<keyword evidence="1" id="KW-0472">Membrane</keyword>
<evidence type="ECO:0000256" key="1">
    <source>
        <dbReference type="RuleBase" id="RU365103"/>
    </source>
</evidence>
<keyword evidence="2" id="KW-0328">Glycosyltransferase</keyword>
<name>S9QRM9_9RHOB</name>
<evidence type="ECO:0000313" key="2">
    <source>
        <dbReference type="EMBL" id="EPX82297.1"/>
    </source>
</evidence>
<gene>
    <name evidence="2" type="ORF">ruthe_03339</name>
</gene>
<comment type="function">
    <text evidence="1">Involved in lipopolysaccharide (LPS) biosynthesis. Catalyzes the transfer of 3-deoxy-D-manno-octulosonate (Kdo) residue(s) from CMP-Kdo to lipid IV(A), the tetraacyldisaccharide-1,4'-bisphosphate precursor of lipid A.</text>
</comment>
<keyword evidence="1 2" id="KW-0808">Transferase</keyword>
<dbReference type="AlphaFoldDB" id="S9QRM9"/>
<dbReference type="GO" id="GO:0005886">
    <property type="term" value="C:plasma membrane"/>
    <property type="evidence" value="ECO:0007669"/>
    <property type="project" value="UniProtKB-SubCell"/>
</dbReference>
<dbReference type="Gene3D" id="3.40.50.2000">
    <property type="entry name" value="Glycogen Phosphorylase B"/>
    <property type="match status" value="1"/>
</dbReference>
<dbReference type="InterPro" id="IPR038107">
    <property type="entry name" value="Glycos_transf_N_sf"/>
</dbReference>
<dbReference type="UniPathway" id="UPA00958"/>
<dbReference type="Gene3D" id="3.40.50.11720">
    <property type="entry name" value="3-Deoxy-D-manno-octulosonic-acid transferase, N-terminal domain"/>
    <property type="match status" value="1"/>
</dbReference>
<dbReference type="PANTHER" id="PTHR42755">
    <property type="entry name" value="3-DEOXY-MANNO-OCTULOSONATE CYTIDYLYLTRANSFERASE"/>
    <property type="match status" value="1"/>
</dbReference>
<dbReference type="GO" id="GO:0009245">
    <property type="term" value="P:lipid A biosynthetic process"/>
    <property type="evidence" value="ECO:0007669"/>
    <property type="project" value="TreeGrafter"/>
</dbReference>
<dbReference type="Proteomes" id="UP000015346">
    <property type="component" value="Unassembled WGS sequence"/>
</dbReference>
<comment type="subcellular location">
    <subcellularLocation>
        <location evidence="1">Cell membrane</location>
    </subcellularLocation>
</comment>
<dbReference type="HOGENOM" id="CLU_036146_1_2_5"/>
<dbReference type="OrthoDB" id="9789797at2"/>
<reference evidence="2 3" key="1">
    <citation type="journal article" date="2013" name="Stand. Genomic Sci.">
        <title>Genome sequence of the reddish-pigmented Rubellimicrobium thermophilum type strain (DSM 16684(T)), a member of the Roseobacter clade.</title>
        <authorList>
            <person name="Fiebig A."/>
            <person name="Riedel T."/>
            <person name="Gronow S."/>
            <person name="Petersen J."/>
            <person name="Klenk H.P."/>
            <person name="Goker M."/>
        </authorList>
    </citation>
    <scope>NUCLEOTIDE SEQUENCE [LARGE SCALE GENOMIC DNA]</scope>
    <source>
        <strain evidence="2 3">DSM 16684</strain>
    </source>
</reference>
<keyword evidence="1" id="KW-0448">Lipopolysaccharide biosynthesis</keyword>
<comment type="caution">
    <text evidence="2">The sequence shown here is derived from an EMBL/GenBank/DDBJ whole genome shotgun (WGS) entry which is preliminary data.</text>
</comment>
<keyword evidence="1" id="KW-1003">Cell membrane</keyword>
<dbReference type="RefSeq" id="WP_021096344.1">
    <property type="nucleotide sequence ID" value="NZ_KE557319.1"/>
</dbReference>
<dbReference type="InterPro" id="IPR039901">
    <property type="entry name" value="Kdotransferase"/>
</dbReference>
<dbReference type="STRING" id="1123069.ruthe_03339"/>